<dbReference type="eggNOG" id="COG4485">
    <property type="taxonomic scope" value="Bacteria"/>
</dbReference>
<dbReference type="InterPro" id="IPR018580">
    <property type="entry name" value="Uncharacterised_YfhO"/>
</dbReference>
<name>C6LEG8_9FIRM</name>
<keyword evidence="2" id="KW-0812">Transmembrane</keyword>
<comment type="caution">
    <text evidence="3">The sequence shown here is derived from an EMBL/GenBank/DDBJ whole genome shotgun (WGS) entry which is preliminary data.</text>
</comment>
<reference evidence="3" key="1">
    <citation type="submission" date="2009-07" db="EMBL/GenBank/DDBJ databases">
        <authorList>
            <person name="Weinstock G."/>
            <person name="Sodergren E."/>
            <person name="Clifton S."/>
            <person name="Fulton L."/>
            <person name="Fulton B."/>
            <person name="Courtney L."/>
            <person name="Fronick C."/>
            <person name="Harrison M."/>
            <person name="Strong C."/>
            <person name="Farmer C."/>
            <person name="Delahaunty K."/>
            <person name="Markovic C."/>
            <person name="Hall O."/>
            <person name="Minx P."/>
            <person name="Tomlinson C."/>
            <person name="Mitreva M."/>
            <person name="Nelson J."/>
            <person name="Hou S."/>
            <person name="Wollam A."/>
            <person name="Pepin K.H."/>
            <person name="Johnson M."/>
            <person name="Bhonagiri V."/>
            <person name="Nash W.E."/>
            <person name="Warren W."/>
            <person name="Chinwalla A."/>
            <person name="Mardis E.R."/>
            <person name="Wilson R.K."/>
        </authorList>
    </citation>
    <scope>NUCLEOTIDE SEQUENCE [LARGE SCALE GENOMIC DNA]</scope>
    <source>
        <strain evidence="3">DSM 14469</strain>
    </source>
</reference>
<feature type="transmembrane region" description="Helical" evidence="2">
    <location>
        <begin position="180"/>
        <end position="197"/>
    </location>
</feature>
<dbReference type="Proteomes" id="UP000005561">
    <property type="component" value="Unassembled WGS sequence"/>
</dbReference>
<keyword evidence="2" id="KW-1133">Transmembrane helix</keyword>
<feature type="transmembrane region" description="Helical" evidence="2">
    <location>
        <begin position="148"/>
        <end position="168"/>
    </location>
</feature>
<organism evidence="3 4">
    <name type="scientific">Marvinbryantia formatexigens DSM 14469</name>
    <dbReference type="NCBI Taxonomy" id="478749"/>
    <lineage>
        <taxon>Bacteria</taxon>
        <taxon>Bacillati</taxon>
        <taxon>Bacillota</taxon>
        <taxon>Clostridia</taxon>
        <taxon>Lachnospirales</taxon>
        <taxon>Lachnospiraceae</taxon>
        <taxon>Marvinbryantia</taxon>
    </lineage>
</organism>
<feature type="transmembrane region" description="Helical" evidence="2">
    <location>
        <begin position="475"/>
        <end position="494"/>
    </location>
</feature>
<dbReference type="PANTHER" id="PTHR38454">
    <property type="entry name" value="INTEGRAL MEMBRANE PROTEIN-RELATED"/>
    <property type="match status" value="1"/>
</dbReference>
<keyword evidence="4" id="KW-1185">Reference proteome</keyword>
<keyword evidence="2" id="KW-0472">Membrane</keyword>
<evidence type="ECO:0000256" key="1">
    <source>
        <dbReference type="SAM" id="MobiDB-lite"/>
    </source>
</evidence>
<dbReference type="PANTHER" id="PTHR38454:SF1">
    <property type="entry name" value="INTEGRAL MEMBRANE PROTEIN"/>
    <property type="match status" value="1"/>
</dbReference>
<dbReference type="AlphaFoldDB" id="C6LEG8"/>
<dbReference type="STRING" id="168384.SAMN05660368_00370"/>
<evidence type="ECO:0000313" key="3">
    <source>
        <dbReference type="EMBL" id="EET60951.1"/>
    </source>
</evidence>
<feature type="transmembrane region" description="Helical" evidence="2">
    <location>
        <begin position="450"/>
        <end position="468"/>
    </location>
</feature>
<sequence>MQSKIATGGVTTAQKQDAPREEDNAVKQESSQEEASVRRGKTALSGYAMYTVLFFVTVSTILIYFWKYHKSMVWDCDGVYQHFNSFVYYGKYLREILKNLWENHTLSVPMWDMSIGYGADILTTLNYYAIGDPLALLSVFASPEKAEYMYAFVVVLRLYLAGFSFLLYCRYHKNENVPSVLGALTYCFSGFALFVFSRHPAFVNPMVYFPLILIGIDKIFSGEKPWLFIWMTAVSAISNFYFFYMICVLMFLYAVVRYIKLFGGIRLKELLGWLLKFIGYFAVGIGIAAVTFLPSAMYVLNTGRMEAGNSVPALYPLSYYGRLAGDFFCVDYTSPGSRYYTVLGLVPLLLAAVFVLLVKRKKNTDLKAGFFLLTVFLLFPFFGHVLNGFSYVSNRWIWGYDMLLSYILVRVYPQLFRLDKTEKRVVLLLAVLYGAVVLLIPGHGTAHSRIAVAMLVILCAVIALCGSLKNRRWMTVFFYAMTIGGVGLNAWFLYSPQQTDYIGTFRTAGRPYKMLTTASECYPVKELGDTGDFYRYDSYGIVAHENTAMQTRMYGTDFYFSVSNGNVNRFFDELGVCIRVEQMYDNLDGRTILDRLAAVKYFVVKEGKEAFLPYSYDTKAGGNGKYAVYESGDILPFGYTYAFAVSPEQFAALTPAQKQQALLQGAVAEESSLPEAKLVFNDQEPQITVTAGEGVQVNGNTFTVSHDGAAVTLDFTGVGDSETYLMLEHVVYEGSADNFSLLVTMGSTEKKIPVYTPRHSFYSGKDDFMCNLGYNIEPQTQITLKFSKAGTYTLDDLYVVCQPVENIDGQTEKLRADVLQETEFSDNRITGSISLDSPKMLVLPMAYSDGWSAYVDGAPQKLQGVNLMYTGLELEPGEHSVELVYQTPYLKTGILISLFSICVFFSLQLLDRRIKTV</sequence>
<dbReference type="EMBL" id="ACCL02000008">
    <property type="protein sequence ID" value="EET60951.1"/>
    <property type="molecule type" value="Genomic_DNA"/>
</dbReference>
<feature type="transmembrane region" description="Helical" evidence="2">
    <location>
        <begin position="227"/>
        <end position="256"/>
    </location>
</feature>
<feature type="region of interest" description="Disordered" evidence="1">
    <location>
        <begin position="1"/>
        <end position="34"/>
    </location>
</feature>
<feature type="transmembrane region" description="Helical" evidence="2">
    <location>
        <begin position="339"/>
        <end position="358"/>
    </location>
</feature>
<feature type="transmembrane region" description="Helical" evidence="2">
    <location>
        <begin position="889"/>
        <end position="910"/>
    </location>
</feature>
<evidence type="ECO:0000313" key="4">
    <source>
        <dbReference type="Proteomes" id="UP000005561"/>
    </source>
</evidence>
<feature type="transmembrane region" description="Helical" evidence="2">
    <location>
        <begin position="396"/>
        <end position="413"/>
    </location>
</feature>
<proteinExistence type="predicted"/>
<feature type="transmembrane region" description="Helical" evidence="2">
    <location>
        <begin position="277"/>
        <end position="300"/>
    </location>
</feature>
<feature type="transmembrane region" description="Helical" evidence="2">
    <location>
        <begin position="370"/>
        <end position="390"/>
    </location>
</feature>
<feature type="compositionally biased region" description="Polar residues" evidence="1">
    <location>
        <begin position="1"/>
        <end position="15"/>
    </location>
</feature>
<accession>C6LEG8</accession>
<feature type="transmembrane region" description="Helical" evidence="2">
    <location>
        <begin position="47"/>
        <end position="66"/>
    </location>
</feature>
<feature type="transmembrane region" description="Helical" evidence="2">
    <location>
        <begin position="425"/>
        <end position="444"/>
    </location>
</feature>
<feature type="compositionally biased region" description="Basic and acidic residues" evidence="1">
    <location>
        <begin position="17"/>
        <end position="26"/>
    </location>
</feature>
<evidence type="ECO:0000256" key="2">
    <source>
        <dbReference type="SAM" id="Phobius"/>
    </source>
</evidence>
<protein>
    <submittedName>
        <fullName evidence="3">Bacterial membrane protein YfhO</fullName>
    </submittedName>
</protein>
<dbReference type="Pfam" id="PF09586">
    <property type="entry name" value="YfhO"/>
    <property type="match status" value="1"/>
</dbReference>
<gene>
    <name evidence="3" type="ORF">BRYFOR_07017</name>
</gene>